<dbReference type="HOGENOM" id="CLU_2210184_0_0_1"/>
<keyword evidence="2" id="KW-1185">Reference proteome</keyword>
<dbReference type="Proteomes" id="UP000030663">
    <property type="component" value="Unassembled WGS sequence"/>
</dbReference>
<evidence type="ECO:0000313" key="2">
    <source>
        <dbReference type="Proteomes" id="UP000030663"/>
    </source>
</evidence>
<proteinExistence type="predicted"/>
<sequence length="107" mass="12041">MKDICGWEGSMLPSDILRAFRQHELGNSGRFVLTDTPNRSYDSSSLCSSIWPSESWLPEGVYTEALERCEAIPTDIQLMEEAVVRHKPKTCIASIIAMYAKAQLYVV</sequence>
<reference evidence="1" key="2">
    <citation type="submission" date="2012-05" db="EMBL/GenBank/DDBJ databases">
        <title>Annotation of the Genome Sequence of Fusarium oxysporum PHW815.</title>
        <authorList>
            <consortium name="The Broad Institute Genomics Platform"/>
            <person name="Ma L.-J."/>
            <person name="Corby-Kistler H."/>
            <person name="Broz K."/>
            <person name="Gale L.R."/>
            <person name="Jonkers W."/>
            <person name="O'Donnell K."/>
            <person name="Ploetz R."/>
            <person name="Steinberg C."/>
            <person name="Schwartz D.C."/>
            <person name="VanEtten H."/>
            <person name="Zhou S."/>
            <person name="Young S.K."/>
            <person name="Zeng Q."/>
            <person name="Gargeya S."/>
            <person name="Fitzgerald M."/>
            <person name="Abouelleil A."/>
            <person name="Alvarado L."/>
            <person name="Chapman S.B."/>
            <person name="Gainer-Dewar J."/>
            <person name="Goldberg J."/>
            <person name="Griggs A."/>
            <person name="Gujja S."/>
            <person name="Hansen M."/>
            <person name="Howarth C."/>
            <person name="Imamovic A."/>
            <person name="Ireland A."/>
            <person name="Larimer J."/>
            <person name="McCowan C."/>
            <person name="Murphy C."/>
            <person name="Pearson M."/>
            <person name="Poon T.W."/>
            <person name="Priest M."/>
            <person name="Roberts A."/>
            <person name="Saif S."/>
            <person name="Shea T."/>
            <person name="Sykes S."/>
            <person name="Wortman J."/>
            <person name="Nusbaum C."/>
            <person name="Birren B."/>
        </authorList>
    </citation>
    <scope>NUCLEOTIDE SEQUENCE</scope>
    <source>
        <strain evidence="1">54005</strain>
    </source>
</reference>
<gene>
    <name evidence="1" type="ORF">FOQG_07740</name>
</gene>
<dbReference type="AlphaFoldDB" id="X0CEP0"/>
<dbReference type="EMBL" id="JH658377">
    <property type="protein sequence ID" value="EXK89668.1"/>
    <property type="molecule type" value="Genomic_DNA"/>
</dbReference>
<protein>
    <submittedName>
        <fullName evidence="1">Uncharacterized protein</fullName>
    </submittedName>
</protein>
<organism evidence="1 2">
    <name type="scientific">Fusarium oxysporum f. sp. raphani 54005</name>
    <dbReference type="NCBI Taxonomy" id="1089458"/>
    <lineage>
        <taxon>Eukaryota</taxon>
        <taxon>Fungi</taxon>
        <taxon>Dikarya</taxon>
        <taxon>Ascomycota</taxon>
        <taxon>Pezizomycotina</taxon>
        <taxon>Sordariomycetes</taxon>
        <taxon>Hypocreomycetidae</taxon>
        <taxon>Hypocreales</taxon>
        <taxon>Nectriaceae</taxon>
        <taxon>Fusarium</taxon>
        <taxon>Fusarium oxysporum species complex</taxon>
    </lineage>
</organism>
<reference evidence="1 2" key="1">
    <citation type="submission" date="2011-11" db="EMBL/GenBank/DDBJ databases">
        <title>The Genome Sequence of Fusarium oxysporum PHW815.</title>
        <authorList>
            <consortium name="The Broad Institute Genome Sequencing Platform"/>
            <person name="Ma L.-J."/>
            <person name="Gale L.R."/>
            <person name="Schwartz D.C."/>
            <person name="Zhou S."/>
            <person name="Corby-Kistler H."/>
            <person name="Young S.K."/>
            <person name="Zeng Q."/>
            <person name="Gargeya S."/>
            <person name="Fitzgerald M."/>
            <person name="Haas B."/>
            <person name="Abouelleil A."/>
            <person name="Alvarado L."/>
            <person name="Arachchi H.M."/>
            <person name="Berlin A."/>
            <person name="Brown A."/>
            <person name="Chapman S.B."/>
            <person name="Chen Z."/>
            <person name="Dunbar C."/>
            <person name="Freedman E."/>
            <person name="Gearin G."/>
            <person name="Goldberg J."/>
            <person name="Griggs A."/>
            <person name="Gujja S."/>
            <person name="Heiman D."/>
            <person name="Howarth C."/>
            <person name="Larson L."/>
            <person name="Lui A."/>
            <person name="MacDonald P.J.P."/>
            <person name="Montmayeur A."/>
            <person name="Murphy C."/>
            <person name="Neiman D."/>
            <person name="Pearson M."/>
            <person name="Priest M."/>
            <person name="Roberts A."/>
            <person name="Saif S."/>
            <person name="Shea T."/>
            <person name="Shenoy N."/>
            <person name="Sisk P."/>
            <person name="Stolte C."/>
            <person name="Sykes S."/>
            <person name="Wortman J."/>
            <person name="Nusbaum C."/>
            <person name="Birren B."/>
        </authorList>
    </citation>
    <scope>NUCLEOTIDE SEQUENCE [LARGE SCALE GENOMIC DNA]</scope>
    <source>
        <strain evidence="1 2">54005</strain>
    </source>
</reference>
<evidence type="ECO:0000313" key="1">
    <source>
        <dbReference type="EMBL" id="EXK89668.1"/>
    </source>
</evidence>
<name>X0CEP0_FUSOX</name>
<dbReference type="EMBL" id="JH658377">
    <property type="protein sequence ID" value="EXK89667.1"/>
    <property type="molecule type" value="Genomic_DNA"/>
</dbReference>
<accession>X0CEP0</accession>